<evidence type="ECO:0000313" key="3">
    <source>
        <dbReference type="Proteomes" id="UP001339911"/>
    </source>
</evidence>
<comment type="caution">
    <text evidence="2">The sequence shown here is derived from an EMBL/GenBank/DDBJ whole genome shotgun (WGS) entry which is preliminary data.</text>
</comment>
<dbReference type="EMBL" id="JAZGQL010000006">
    <property type="protein sequence ID" value="MEE6307136.1"/>
    <property type="molecule type" value="Genomic_DNA"/>
</dbReference>
<proteinExistence type="predicted"/>
<feature type="transmembrane region" description="Helical" evidence="1">
    <location>
        <begin position="19"/>
        <end position="39"/>
    </location>
</feature>
<evidence type="ECO:0000256" key="1">
    <source>
        <dbReference type="SAM" id="Phobius"/>
    </source>
</evidence>
<keyword evidence="1" id="KW-1133">Transmembrane helix</keyword>
<gene>
    <name evidence="2" type="ORF">V1634_09905</name>
</gene>
<keyword evidence="3" id="KW-1185">Reference proteome</keyword>
<dbReference type="Proteomes" id="UP001339911">
    <property type="component" value="Unassembled WGS sequence"/>
</dbReference>
<accession>A0ABU7SB20</accession>
<keyword evidence="1" id="KW-0812">Transmembrane</keyword>
<reference evidence="2 3" key="1">
    <citation type="submission" date="2024-01" db="EMBL/GenBank/DDBJ databases">
        <title>Genome insights into Plantactinospora veratri sp. nov.</title>
        <authorList>
            <person name="Wang L."/>
        </authorList>
    </citation>
    <scope>NUCLEOTIDE SEQUENCE [LARGE SCALE GENOMIC DNA]</scope>
    <source>
        <strain evidence="2 3">NEAU-FHS4</strain>
    </source>
</reference>
<name>A0ABU7SB20_9ACTN</name>
<evidence type="ECO:0000313" key="2">
    <source>
        <dbReference type="EMBL" id="MEE6307136.1"/>
    </source>
</evidence>
<sequence>MSETTAGAVMGRKKTVTGLVGLVVTVALGATGIVGLRALHRLAEPPGRPVCSAAEAAFAATFATDPMLTRAPAGMELDSTEYAEPCESVGVGDWHGGAVTIWAYPAAAGPARQEIERFYRDLAQRRGWPAGGDDAPAGPWFKSIDGRRVEFRLSPDHRRDGRTVLRVSMTYRIEPRDGAVRGTGRVVE</sequence>
<dbReference type="RefSeq" id="WP_331207459.1">
    <property type="nucleotide sequence ID" value="NZ_JAZGQL010000006.1"/>
</dbReference>
<protein>
    <submittedName>
        <fullName evidence="2">Uncharacterized protein</fullName>
    </submittedName>
</protein>
<keyword evidence="1" id="KW-0472">Membrane</keyword>
<organism evidence="2 3">
    <name type="scientific">Plantactinospora veratri</name>
    <dbReference type="NCBI Taxonomy" id="1436122"/>
    <lineage>
        <taxon>Bacteria</taxon>
        <taxon>Bacillati</taxon>
        <taxon>Actinomycetota</taxon>
        <taxon>Actinomycetes</taxon>
        <taxon>Micromonosporales</taxon>
        <taxon>Micromonosporaceae</taxon>
        <taxon>Plantactinospora</taxon>
    </lineage>
</organism>